<evidence type="ECO:0000313" key="1">
    <source>
        <dbReference type="EMBL" id="QHU21658.1"/>
    </source>
</evidence>
<dbReference type="AlphaFoldDB" id="A0A6C0KZC5"/>
<protein>
    <submittedName>
        <fullName evidence="1">Uncharacterized protein</fullName>
    </submittedName>
</protein>
<organism evidence="1">
    <name type="scientific">viral metagenome</name>
    <dbReference type="NCBI Taxonomy" id="1070528"/>
    <lineage>
        <taxon>unclassified sequences</taxon>
        <taxon>metagenomes</taxon>
        <taxon>organismal metagenomes</taxon>
    </lineage>
</organism>
<dbReference type="EMBL" id="MN740991">
    <property type="protein sequence ID" value="QHU21658.1"/>
    <property type="molecule type" value="Genomic_DNA"/>
</dbReference>
<proteinExistence type="predicted"/>
<sequence>MEIVDNEALAEKMGIVSRQTGYDEQTIRQKLIDNNYDHMKIIKEYLGLDINETNKSSKINSVNQEIYKQIRKKIDVSDYNEKQSDKLKTEINNNNK</sequence>
<name>A0A6C0KZC5_9ZZZZ</name>
<accession>A0A6C0KZC5</accession>
<reference evidence="1" key="1">
    <citation type="journal article" date="2020" name="Nature">
        <title>Giant virus diversity and host interactions through global metagenomics.</title>
        <authorList>
            <person name="Schulz F."/>
            <person name="Roux S."/>
            <person name="Paez-Espino D."/>
            <person name="Jungbluth S."/>
            <person name="Walsh D.A."/>
            <person name="Denef V.J."/>
            <person name="McMahon K.D."/>
            <person name="Konstantinidis K.T."/>
            <person name="Eloe-Fadrosh E.A."/>
            <person name="Kyrpides N.C."/>
            <person name="Woyke T."/>
        </authorList>
    </citation>
    <scope>NUCLEOTIDE SEQUENCE</scope>
    <source>
        <strain evidence="1">GVMAG-S-3300013094-109</strain>
    </source>
</reference>